<dbReference type="InParanoid" id="F4W4W7"/>
<feature type="compositionally biased region" description="Basic and acidic residues" evidence="1">
    <location>
        <begin position="57"/>
        <end position="69"/>
    </location>
</feature>
<feature type="compositionally biased region" description="Basic and acidic residues" evidence="1">
    <location>
        <begin position="1"/>
        <end position="15"/>
    </location>
</feature>
<name>F4W4W7_ACREC</name>
<feature type="compositionally biased region" description="Acidic residues" evidence="1">
    <location>
        <begin position="77"/>
        <end position="86"/>
    </location>
</feature>
<dbReference type="AlphaFoldDB" id="F4W4W7"/>
<evidence type="ECO:0000313" key="2">
    <source>
        <dbReference type="EMBL" id="EGI70753.1"/>
    </source>
</evidence>
<protein>
    <submittedName>
        <fullName evidence="2">Uncharacterized protein</fullName>
    </submittedName>
</protein>
<organism evidence="3">
    <name type="scientific">Acromyrmex echinatior</name>
    <name type="common">Panamanian leafcutter ant</name>
    <name type="synonym">Acromyrmex octospinosus echinatior</name>
    <dbReference type="NCBI Taxonomy" id="103372"/>
    <lineage>
        <taxon>Eukaryota</taxon>
        <taxon>Metazoa</taxon>
        <taxon>Ecdysozoa</taxon>
        <taxon>Arthropoda</taxon>
        <taxon>Hexapoda</taxon>
        <taxon>Insecta</taxon>
        <taxon>Pterygota</taxon>
        <taxon>Neoptera</taxon>
        <taxon>Endopterygota</taxon>
        <taxon>Hymenoptera</taxon>
        <taxon>Apocrita</taxon>
        <taxon>Aculeata</taxon>
        <taxon>Formicoidea</taxon>
        <taxon>Formicidae</taxon>
        <taxon>Myrmicinae</taxon>
        <taxon>Acromyrmex</taxon>
    </lineage>
</organism>
<sequence>MSQKEEAERRRERVPGGRGPHPPPPGDGGVEGGGDARVGGVGGQRGRRLQLSRSRVRAWDRPTGREQRRPPPPIPEVTEEEEDEEENFHTSLLNSTPVDCKEINNRISLRNATQFCQRELKEKSSTLGKIKLPRVGIPAKNDNHQNDSCLL</sequence>
<feature type="compositionally biased region" description="Basic residues" evidence="1">
    <location>
        <begin position="45"/>
        <end position="56"/>
    </location>
</feature>
<evidence type="ECO:0000256" key="1">
    <source>
        <dbReference type="SAM" id="MobiDB-lite"/>
    </source>
</evidence>
<reference evidence="2" key="1">
    <citation type="submission" date="2011-02" db="EMBL/GenBank/DDBJ databases">
        <title>The genome of the leaf-cutting ant Acromyrmex echinatior suggests key adaptations to social evolution and fungus farming.</title>
        <authorList>
            <person name="Nygaard S."/>
            <person name="Zhang G."/>
        </authorList>
    </citation>
    <scope>NUCLEOTIDE SEQUENCE</scope>
</reference>
<gene>
    <name evidence="2" type="ORF">G5I_00449</name>
</gene>
<proteinExistence type="predicted"/>
<accession>F4W4W7</accession>
<dbReference type="Proteomes" id="UP000007755">
    <property type="component" value="Unassembled WGS sequence"/>
</dbReference>
<feature type="region of interest" description="Disordered" evidence="1">
    <location>
        <begin position="1"/>
        <end position="95"/>
    </location>
</feature>
<feature type="compositionally biased region" description="Gly residues" evidence="1">
    <location>
        <begin position="27"/>
        <end position="44"/>
    </location>
</feature>
<dbReference type="EMBL" id="GL887575">
    <property type="protein sequence ID" value="EGI70753.1"/>
    <property type="molecule type" value="Genomic_DNA"/>
</dbReference>
<keyword evidence="3" id="KW-1185">Reference proteome</keyword>
<evidence type="ECO:0000313" key="3">
    <source>
        <dbReference type="Proteomes" id="UP000007755"/>
    </source>
</evidence>